<evidence type="ECO:0000256" key="9">
    <source>
        <dbReference type="RuleBase" id="RU000682"/>
    </source>
</evidence>
<evidence type="ECO:0000256" key="2">
    <source>
        <dbReference type="ARBA" id="ARBA00023015"/>
    </source>
</evidence>
<dbReference type="InterPro" id="IPR001356">
    <property type="entry name" value="HD"/>
</dbReference>
<evidence type="ECO:0000256" key="10">
    <source>
        <dbReference type="RuleBase" id="RU369038"/>
    </source>
</evidence>
<evidence type="ECO:0000256" key="5">
    <source>
        <dbReference type="ARBA" id="ARBA00023163"/>
    </source>
</evidence>
<dbReference type="PANTHER" id="PTHR24326:SF616">
    <property type="entry name" value="HOMEOBOX-LEUCINE ZIPPER PROTEIN"/>
    <property type="match status" value="1"/>
</dbReference>
<dbReference type="PRINTS" id="PR00031">
    <property type="entry name" value="HTHREPRESSR"/>
</dbReference>
<dbReference type="PROSITE" id="PS50071">
    <property type="entry name" value="HOMEOBOX_2"/>
    <property type="match status" value="1"/>
</dbReference>
<evidence type="ECO:0000256" key="3">
    <source>
        <dbReference type="ARBA" id="ARBA00023125"/>
    </source>
</evidence>
<dbReference type="InterPro" id="IPR009057">
    <property type="entry name" value="Homeodomain-like_sf"/>
</dbReference>
<dbReference type="GO" id="GO:0000981">
    <property type="term" value="F:DNA-binding transcription factor activity, RNA polymerase II-specific"/>
    <property type="evidence" value="ECO:0007669"/>
    <property type="project" value="UniProtKB-UniRule"/>
</dbReference>
<dbReference type="Gene3D" id="1.10.10.60">
    <property type="entry name" value="Homeodomain-like"/>
    <property type="match status" value="1"/>
</dbReference>
<evidence type="ECO:0000256" key="11">
    <source>
        <dbReference type="SAM" id="Coils"/>
    </source>
</evidence>
<evidence type="ECO:0000259" key="12">
    <source>
        <dbReference type="PROSITE" id="PS50071"/>
    </source>
</evidence>
<evidence type="ECO:0000256" key="4">
    <source>
        <dbReference type="ARBA" id="ARBA00023155"/>
    </source>
</evidence>
<name>A0A7J7GSX8_CAMSI</name>
<dbReference type="GO" id="GO:0000976">
    <property type="term" value="F:transcription cis-regulatory region binding"/>
    <property type="evidence" value="ECO:0007669"/>
    <property type="project" value="UniProtKB-ARBA"/>
</dbReference>
<dbReference type="Pfam" id="PF00046">
    <property type="entry name" value="Homeodomain"/>
    <property type="match status" value="1"/>
</dbReference>
<dbReference type="InterPro" id="IPR003106">
    <property type="entry name" value="Leu_zip_homeo"/>
</dbReference>
<evidence type="ECO:0000256" key="8">
    <source>
        <dbReference type="PROSITE-ProRule" id="PRU00108"/>
    </source>
</evidence>
<comment type="caution">
    <text evidence="13">The sequence shown here is derived from an EMBL/GenBank/DDBJ whole genome shotgun (WGS) entry which is preliminary data.</text>
</comment>
<keyword evidence="11" id="KW-0175">Coiled coil</keyword>
<evidence type="ECO:0000313" key="14">
    <source>
        <dbReference type="Proteomes" id="UP000593564"/>
    </source>
</evidence>
<keyword evidence="14" id="KW-1185">Reference proteome</keyword>
<keyword evidence="2 10" id="KW-0805">Transcription regulation</keyword>
<dbReference type="Proteomes" id="UP000593564">
    <property type="component" value="Unassembled WGS sequence"/>
</dbReference>
<dbReference type="InterPro" id="IPR000047">
    <property type="entry name" value="HTH_motif"/>
</dbReference>
<proteinExistence type="inferred from homology"/>
<keyword evidence="3 8" id="KW-0238">DNA-binding</keyword>
<keyword evidence="4 8" id="KW-0371">Homeobox</keyword>
<dbReference type="PANTHER" id="PTHR24326">
    <property type="entry name" value="HOMEOBOX-LEUCINE ZIPPER PROTEIN"/>
    <property type="match status" value="1"/>
</dbReference>
<dbReference type="InterPro" id="IPR045224">
    <property type="entry name" value="HDZip_class_I_plant"/>
</dbReference>
<keyword evidence="6 8" id="KW-0539">Nucleus</keyword>
<dbReference type="GO" id="GO:0005634">
    <property type="term" value="C:nucleus"/>
    <property type="evidence" value="ECO:0007669"/>
    <property type="project" value="UniProtKB-SubCell"/>
</dbReference>
<comment type="subcellular location">
    <subcellularLocation>
        <location evidence="1 8 9">Nucleus</location>
    </subcellularLocation>
</comment>
<dbReference type="InterPro" id="IPR017970">
    <property type="entry name" value="Homeobox_CS"/>
</dbReference>
<evidence type="ECO:0000256" key="1">
    <source>
        <dbReference type="ARBA" id="ARBA00004123"/>
    </source>
</evidence>
<organism evidence="13 14">
    <name type="scientific">Camellia sinensis</name>
    <name type="common">Tea plant</name>
    <name type="synonym">Thea sinensis</name>
    <dbReference type="NCBI Taxonomy" id="4442"/>
    <lineage>
        <taxon>Eukaryota</taxon>
        <taxon>Viridiplantae</taxon>
        <taxon>Streptophyta</taxon>
        <taxon>Embryophyta</taxon>
        <taxon>Tracheophyta</taxon>
        <taxon>Spermatophyta</taxon>
        <taxon>Magnoliopsida</taxon>
        <taxon>eudicotyledons</taxon>
        <taxon>Gunneridae</taxon>
        <taxon>Pentapetalae</taxon>
        <taxon>asterids</taxon>
        <taxon>Ericales</taxon>
        <taxon>Theaceae</taxon>
        <taxon>Camellia</taxon>
    </lineage>
</organism>
<reference evidence="13 14" key="2">
    <citation type="submission" date="2020-07" db="EMBL/GenBank/DDBJ databases">
        <title>Genome assembly of wild tea tree DASZ reveals pedigree and selection history of tea varieties.</title>
        <authorList>
            <person name="Zhang W."/>
        </authorList>
    </citation>
    <scope>NUCLEOTIDE SEQUENCE [LARGE SCALE GENOMIC DNA]</scope>
    <source>
        <strain evidence="14">cv. G240</strain>
        <tissue evidence="13">Leaf</tissue>
    </source>
</reference>
<dbReference type="GO" id="GO:0045893">
    <property type="term" value="P:positive regulation of DNA-templated transcription"/>
    <property type="evidence" value="ECO:0007669"/>
    <property type="project" value="TreeGrafter"/>
</dbReference>
<keyword evidence="5 10" id="KW-0804">Transcription</keyword>
<dbReference type="FunFam" id="1.10.10.60:FF:000144">
    <property type="entry name" value="homeobox-leucine zipper protein ATHB-6-like"/>
    <property type="match status" value="1"/>
</dbReference>
<reference evidence="14" key="1">
    <citation type="journal article" date="2020" name="Nat. Commun.">
        <title>Genome assembly of wild tea tree DASZ reveals pedigree and selection history of tea varieties.</title>
        <authorList>
            <person name="Zhang W."/>
            <person name="Zhang Y."/>
            <person name="Qiu H."/>
            <person name="Guo Y."/>
            <person name="Wan H."/>
            <person name="Zhang X."/>
            <person name="Scossa F."/>
            <person name="Alseekh S."/>
            <person name="Zhang Q."/>
            <person name="Wang P."/>
            <person name="Xu L."/>
            <person name="Schmidt M.H."/>
            <person name="Jia X."/>
            <person name="Li D."/>
            <person name="Zhu A."/>
            <person name="Guo F."/>
            <person name="Chen W."/>
            <person name="Ni D."/>
            <person name="Usadel B."/>
            <person name="Fernie A.R."/>
            <person name="Wen W."/>
        </authorList>
    </citation>
    <scope>NUCLEOTIDE SEQUENCE [LARGE SCALE GENOMIC DNA]</scope>
    <source>
        <strain evidence="14">cv. G240</strain>
    </source>
</reference>
<comment type="function">
    <text evidence="10">Transcription factor.</text>
</comment>
<evidence type="ECO:0000256" key="7">
    <source>
        <dbReference type="ARBA" id="ARBA00025748"/>
    </source>
</evidence>
<gene>
    <name evidence="13" type="ORF">HYC85_020258</name>
</gene>
<dbReference type="EMBL" id="JACBKZ010000009">
    <property type="protein sequence ID" value="KAF5942616.1"/>
    <property type="molecule type" value="Genomic_DNA"/>
</dbReference>
<evidence type="ECO:0000313" key="13">
    <source>
        <dbReference type="EMBL" id="KAF5942616.1"/>
    </source>
</evidence>
<accession>A0A7J7GSX8</accession>
<comment type="similarity">
    <text evidence="7 10">Belongs to the HD-ZIP homeobox family. Class I subfamily.</text>
</comment>
<dbReference type="CDD" id="cd00086">
    <property type="entry name" value="homeodomain"/>
    <property type="match status" value="1"/>
</dbReference>
<protein>
    <recommendedName>
        <fullName evidence="10">Homeobox-leucine zipper protein</fullName>
    </recommendedName>
    <alternativeName>
        <fullName evidence="10">HD-ZIP protein</fullName>
    </alternativeName>
    <alternativeName>
        <fullName evidence="10">Homeodomain transcription factor</fullName>
    </alternativeName>
</protein>
<dbReference type="PROSITE" id="PS00027">
    <property type="entry name" value="HOMEOBOX_1"/>
    <property type="match status" value="1"/>
</dbReference>
<dbReference type="AlphaFoldDB" id="A0A7J7GSX8"/>
<dbReference type="SUPFAM" id="SSF46689">
    <property type="entry name" value="Homeodomain-like"/>
    <property type="match status" value="1"/>
</dbReference>
<feature type="domain" description="Homeobox" evidence="12">
    <location>
        <begin position="65"/>
        <end position="125"/>
    </location>
</feature>
<dbReference type="Pfam" id="PF02183">
    <property type="entry name" value="HALZ"/>
    <property type="match status" value="1"/>
</dbReference>
<dbReference type="SMART" id="SM00389">
    <property type="entry name" value="HOX"/>
    <property type="match status" value="1"/>
</dbReference>
<evidence type="ECO:0000256" key="6">
    <source>
        <dbReference type="ARBA" id="ARBA00023242"/>
    </source>
</evidence>
<feature type="DNA-binding region" description="Homeobox" evidence="8">
    <location>
        <begin position="67"/>
        <end position="126"/>
    </location>
</feature>
<sequence length="307" mass="35130">MKRFSIPETLGAMIYPTQETLGAMNYPPQEKKKKNRKNNFAYSTEFQAMLDGLDDEYEECTEESSQSSERKRRLSLNQVKALEKIFEVDNKVEPEQKVKIAEELGLEPRQVAIWFQNRRARWKTKQLERDYGLLKSNYEALKVDYHKLEKEKEGLIAELKGLRAKLGEENTDSNHSVKEDALFLEPDNNVLEHSKASLTAICGKPELTNLGNNGNLLEIKGYLGIKHGFSENNHSGVFNEDNNLNAQLLSSMNSSLMNCFQFLDSRAVAEKGYSQQFVKMEEQSLFGTEDSANIFSVDQAPSLQWHF</sequence>
<feature type="coiled-coil region" evidence="11">
    <location>
        <begin position="131"/>
        <end position="165"/>
    </location>
</feature>